<organism evidence="1 2">
    <name type="scientific">Cuscuta campestris</name>
    <dbReference type="NCBI Taxonomy" id="132261"/>
    <lineage>
        <taxon>Eukaryota</taxon>
        <taxon>Viridiplantae</taxon>
        <taxon>Streptophyta</taxon>
        <taxon>Embryophyta</taxon>
        <taxon>Tracheophyta</taxon>
        <taxon>Spermatophyta</taxon>
        <taxon>Magnoliopsida</taxon>
        <taxon>eudicotyledons</taxon>
        <taxon>Gunneridae</taxon>
        <taxon>Pentapetalae</taxon>
        <taxon>asterids</taxon>
        <taxon>lamiids</taxon>
        <taxon>Solanales</taxon>
        <taxon>Convolvulaceae</taxon>
        <taxon>Cuscuteae</taxon>
        <taxon>Cuscuta</taxon>
        <taxon>Cuscuta subgen. Grammica</taxon>
        <taxon>Cuscuta sect. Cleistogrammica</taxon>
    </lineage>
</organism>
<keyword evidence="2" id="KW-1185">Reference proteome</keyword>
<dbReference type="AlphaFoldDB" id="A0A484LZ83"/>
<evidence type="ECO:0000313" key="1">
    <source>
        <dbReference type="EMBL" id="VFQ81883.1"/>
    </source>
</evidence>
<name>A0A484LZ83_9ASTE</name>
<protein>
    <submittedName>
        <fullName evidence="1">Uncharacterized protein</fullName>
    </submittedName>
</protein>
<dbReference type="Proteomes" id="UP000595140">
    <property type="component" value="Unassembled WGS sequence"/>
</dbReference>
<evidence type="ECO:0000313" key="2">
    <source>
        <dbReference type="Proteomes" id="UP000595140"/>
    </source>
</evidence>
<gene>
    <name evidence="1" type="ORF">CCAM_LOCUS23659</name>
</gene>
<reference evidence="1 2" key="1">
    <citation type="submission" date="2018-04" db="EMBL/GenBank/DDBJ databases">
        <authorList>
            <person name="Vogel A."/>
        </authorList>
    </citation>
    <scope>NUCLEOTIDE SEQUENCE [LARGE SCALE GENOMIC DNA]</scope>
</reference>
<dbReference type="EMBL" id="OOIL02002240">
    <property type="protein sequence ID" value="VFQ81883.1"/>
    <property type="molecule type" value="Genomic_DNA"/>
</dbReference>
<sequence>MCRGVIISITSLKPSITSNRIPSQSGGGQILIKVMVMNYNIDATMGMCHHHIYTFTANTCGAKEVHANEELKI</sequence>
<proteinExistence type="predicted"/>
<accession>A0A484LZ83</accession>